<evidence type="ECO:0000313" key="1">
    <source>
        <dbReference type="EMBL" id="KXB09504.1"/>
    </source>
</evidence>
<sequence length="78" mass="8950">MSLPKIKEEKLRCDCGHEFWFKNDGKFGNGPKEGCPKCDLHQGGKTMRKLAKGDVHDKEKMGEREVEHPYSDNYHLCG</sequence>
<proteinExistence type="predicted"/>
<reference evidence="1 2" key="1">
    <citation type="journal article" date="2016" name="Sci. Rep.">
        <title>Metabolic traits of an uncultured archaeal lineage -MSBL1- from brine pools of the Red Sea.</title>
        <authorList>
            <person name="Mwirichia R."/>
            <person name="Alam I."/>
            <person name="Rashid M."/>
            <person name="Vinu M."/>
            <person name="Ba-Alawi W."/>
            <person name="Anthony Kamau A."/>
            <person name="Kamanda Ngugi D."/>
            <person name="Goker M."/>
            <person name="Klenk H.P."/>
            <person name="Bajic V."/>
            <person name="Stingl U."/>
        </authorList>
    </citation>
    <scope>NUCLEOTIDE SEQUENCE [LARGE SCALE GENOMIC DNA]</scope>
    <source>
        <strain evidence="1">SCGC-AAA833K04</strain>
    </source>
</reference>
<dbReference type="EMBL" id="LHYN01000002">
    <property type="protein sequence ID" value="KXB09504.1"/>
    <property type="molecule type" value="Genomic_DNA"/>
</dbReference>
<evidence type="ECO:0000313" key="2">
    <source>
        <dbReference type="Proteomes" id="UP000070038"/>
    </source>
</evidence>
<accession>A0A133VST1</accession>
<gene>
    <name evidence="1" type="ORF">AKJ46_00235</name>
</gene>
<protein>
    <submittedName>
        <fullName evidence="1">Uncharacterized protein</fullName>
    </submittedName>
</protein>
<name>A0A133VST1_9EURY</name>
<dbReference type="Proteomes" id="UP000070038">
    <property type="component" value="Unassembled WGS sequence"/>
</dbReference>
<dbReference type="AlphaFoldDB" id="A0A133VST1"/>
<organism evidence="1 2">
    <name type="scientific">candidate division MSBL1 archaeon SCGC-AAA833K04</name>
    <dbReference type="NCBI Taxonomy" id="1698258"/>
    <lineage>
        <taxon>Archaea</taxon>
        <taxon>Methanobacteriati</taxon>
        <taxon>Methanobacteriota</taxon>
        <taxon>candidate division MSBL1</taxon>
    </lineage>
</organism>
<keyword evidence="2" id="KW-1185">Reference proteome</keyword>
<comment type="caution">
    <text evidence="1">The sequence shown here is derived from an EMBL/GenBank/DDBJ whole genome shotgun (WGS) entry which is preliminary data.</text>
</comment>